<evidence type="ECO:0000313" key="2">
    <source>
        <dbReference type="Proteomes" id="UP000821865"/>
    </source>
</evidence>
<organism evidence="1 2">
    <name type="scientific">Dermacentor silvarum</name>
    <name type="common">Tick</name>
    <dbReference type="NCBI Taxonomy" id="543639"/>
    <lineage>
        <taxon>Eukaryota</taxon>
        <taxon>Metazoa</taxon>
        <taxon>Ecdysozoa</taxon>
        <taxon>Arthropoda</taxon>
        <taxon>Chelicerata</taxon>
        <taxon>Arachnida</taxon>
        <taxon>Acari</taxon>
        <taxon>Parasitiformes</taxon>
        <taxon>Ixodida</taxon>
        <taxon>Ixodoidea</taxon>
        <taxon>Ixodidae</taxon>
        <taxon>Rhipicephalinae</taxon>
        <taxon>Dermacentor</taxon>
    </lineage>
</organism>
<comment type="caution">
    <text evidence="1">The sequence shown here is derived from an EMBL/GenBank/DDBJ whole genome shotgun (WGS) entry which is preliminary data.</text>
</comment>
<name>A0ACB8CV65_DERSI</name>
<dbReference type="Proteomes" id="UP000821865">
    <property type="component" value="Chromosome 4"/>
</dbReference>
<dbReference type="EMBL" id="CM023473">
    <property type="protein sequence ID" value="KAH7953023.1"/>
    <property type="molecule type" value="Genomic_DNA"/>
</dbReference>
<protein>
    <submittedName>
        <fullName evidence="1">Uncharacterized protein</fullName>
    </submittedName>
</protein>
<evidence type="ECO:0000313" key="1">
    <source>
        <dbReference type="EMBL" id="KAH7953023.1"/>
    </source>
</evidence>
<gene>
    <name evidence="1" type="ORF">HPB49_003666</name>
</gene>
<sequence>MLQRVEKSTGELTKINGELHTETSDDEVAADYDSVLKYEDQAAGALGLMRHNILELSHPPTTGTGIRVQPPPILSNSGMHSAENGPQIDDKVAVILGRVPPQRASDSRLSDIDKFQYLRSLLDGPAAKAITGILTTETSYTDAIEILKERFGNAKIIEAQHFENLRTLTPASNDRNLKPTVEEDLEDLLQYFRVEVDCMERTAHGPLEVSSKQYLLPGSGRRKTPSSSAAVLKNSATGTCVFCERGKSGRLKEGEASCNIRVRLRLGPLLEKASAHGKRQLFPVHY</sequence>
<keyword evidence="2" id="KW-1185">Reference proteome</keyword>
<accession>A0ACB8CV65</accession>
<proteinExistence type="predicted"/>
<reference evidence="1" key="1">
    <citation type="submission" date="2020-05" db="EMBL/GenBank/DDBJ databases">
        <title>Large-scale comparative analyses of tick genomes elucidate their genetic diversity and vector capacities.</title>
        <authorList>
            <person name="Jia N."/>
            <person name="Wang J."/>
            <person name="Shi W."/>
            <person name="Du L."/>
            <person name="Sun Y."/>
            <person name="Zhan W."/>
            <person name="Jiang J."/>
            <person name="Wang Q."/>
            <person name="Zhang B."/>
            <person name="Ji P."/>
            <person name="Sakyi L.B."/>
            <person name="Cui X."/>
            <person name="Yuan T."/>
            <person name="Jiang B."/>
            <person name="Yang W."/>
            <person name="Lam T.T.-Y."/>
            <person name="Chang Q."/>
            <person name="Ding S."/>
            <person name="Wang X."/>
            <person name="Zhu J."/>
            <person name="Ruan X."/>
            <person name="Zhao L."/>
            <person name="Wei J."/>
            <person name="Que T."/>
            <person name="Du C."/>
            <person name="Cheng J."/>
            <person name="Dai P."/>
            <person name="Han X."/>
            <person name="Huang E."/>
            <person name="Gao Y."/>
            <person name="Liu J."/>
            <person name="Shao H."/>
            <person name="Ye R."/>
            <person name="Li L."/>
            <person name="Wei W."/>
            <person name="Wang X."/>
            <person name="Wang C."/>
            <person name="Yang T."/>
            <person name="Huo Q."/>
            <person name="Li W."/>
            <person name="Guo W."/>
            <person name="Chen H."/>
            <person name="Zhou L."/>
            <person name="Ni X."/>
            <person name="Tian J."/>
            <person name="Zhou Y."/>
            <person name="Sheng Y."/>
            <person name="Liu T."/>
            <person name="Pan Y."/>
            <person name="Xia L."/>
            <person name="Li J."/>
            <person name="Zhao F."/>
            <person name="Cao W."/>
        </authorList>
    </citation>
    <scope>NUCLEOTIDE SEQUENCE</scope>
    <source>
        <strain evidence="1">Dsil-2018</strain>
    </source>
</reference>